<name>A0ACD0P4C5_9BASI</name>
<evidence type="ECO:0000313" key="1">
    <source>
        <dbReference type="EMBL" id="PWN52955.1"/>
    </source>
</evidence>
<keyword evidence="2" id="KW-1185">Reference proteome</keyword>
<evidence type="ECO:0000313" key="2">
    <source>
        <dbReference type="Proteomes" id="UP000245626"/>
    </source>
</evidence>
<dbReference type="EMBL" id="KZ819749">
    <property type="protein sequence ID" value="PWN52955.1"/>
    <property type="molecule type" value="Genomic_DNA"/>
</dbReference>
<proteinExistence type="predicted"/>
<gene>
    <name evidence="1" type="ORF">IE53DRAFT_366759</name>
</gene>
<organism evidence="1 2">
    <name type="scientific">Violaceomyces palustris</name>
    <dbReference type="NCBI Taxonomy" id="1673888"/>
    <lineage>
        <taxon>Eukaryota</taxon>
        <taxon>Fungi</taxon>
        <taxon>Dikarya</taxon>
        <taxon>Basidiomycota</taxon>
        <taxon>Ustilaginomycotina</taxon>
        <taxon>Ustilaginomycetes</taxon>
        <taxon>Violaceomycetales</taxon>
        <taxon>Violaceomycetaceae</taxon>
        <taxon>Violaceomyces</taxon>
    </lineage>
</organism>
<accession>A0ACD0P4C5</accession>
<reference evidence="1 2" key="1">
    <citation type="journal article" date="2018" name="Mol. Biol. Evol.">
        <title>Broad Genomic Sampling Reveals a Smut Pathogenic Ancestry of the Fungal Clade Ustilaginomycotina.</title>
        <authorList>
            <person name="Kijpornyongpan T."/>
            <person name="Mondo S.J."/>
            <person name="Barry K."/>
            <person name="Sandor L."/>
            <person name="Lee J."/>
            <person name="Lipzen A."/>
            <person name="Pangilinan J."/>
            <person name="LaButti K."/>
            <person name="Hainaut M."/>
            <person name="Henrissat B."/>
            <person name="Grigoriev I.V."/>
            <person name="Spatafora J.W."/>
            <person name="Aime M.C."/>
        </authorList>
    </citation>
    <scope>NUCLEOTIDE SEQUENCE [LARGE SCALE GENOMIC DNA]</scope>
    <source>
        <strain evidence="1 2">SA 807</strain>
    </source>
</reference>
<protein>
    <submittedName>
        <fullName evidence="1">Acyl-CoA N-acyltransferase</fullName>
    </submittedName>
</protein>
<dbReference type="Proteomes" id="UP000245626">
    <property type="component" value="Unassembled WGS sequence"/>
</dbReference>
<sequence>MSRSIRLETDRLILRKVVPEDAKALARYRSEPTVSRYQSWQGSYEEVKAREMIRSQLELEVDVPGTWYQLVILEKEVGEEGGCSIVGDLAFHFVEQQAQAHVVDGQVELGINLDPRFQGKGYASEALTCAIEYLIQVLGKRRIFAITDAENLSAESLFLRLGFRKEAHLVENVWFKGSYGSEYLFAILAREWKARRREGGATGGQGGEPEVTHLTSPES</sequence>